<sequence>MLFRKFIWIVCIFGLLSQTAYSQKDPKAKAVLDGVSQKYKSLKGMKASFEFSDGRMQPRKGEIAIKGEKYRIKLPDQEIFNNGKTVWTYIESSGYKEVTINNAIDMGDELTPSSVYTIYQKGYNYRLIGERTENKVVLQEIELLAEKSSAPFKKVVLTVDKEKKDLLGWEIYDDQGDVFKYRFTSINTNADLPDEYFVFNPQQYGKVEIIDLR</sequence>
<dbReference type="OrthoDB" id="9810685at2"/>
<dbReference type="Proteomes" id="UP000240708">
    <property type="component" value="Unassembled WGS sequence"/>
</dbReference>
<keyword evidence="4" id="KW-1185">Reference proteome</keyword>
<name>A0A2P8E8K6_9BACT</name>
<reference evidence="3 4" key="1">
    <citation type="submission" date="2018-03" db="EMBL/GenBank/DDBJ databases">
        <title>Genomic Encyclopedia of Archaeal and Bacterial Type Strains, Phase II (KMG-II): from individual species to whole genera.</title>
        <authorList>
            <person name="Goeker M."/>
        </authorList>
    </citation>
    <scope>NUCLEOTIDE SEQUENCE [LARGE SCALE GENOMIC DNA]</scope>
    <source>
        <strain evidence="3 4">DSM 28057</strain>
    </source>
</reference>
<keyword evidence="1 2" id="KW-0732">Signal</keyword>
<evidence type="ECO:0000256" key="2">
    <source>
        <dbReference type="SAM" id="SignalP"/>
    </source>
</evidence>
<evidence type="ECO:0000313" key="3">
    <source>
        <dbReference type="EMBL" id="PSL05737.1"/>
    </source>
</evidence>
<comment type="caution">
    <text evidence="3">The sequence shown here is derived from an EMBL/GenBank/DDBJ whole genome shotgun (WGS) entry which is preliminary data.</text>
</comment>
<gene>
    <name evidence="3" type="ORF">CLV48_103252</name>
</gene>
<evidence type="ECO:0000256" key="1">
    <source>
        <dbReference type="ARBA" id="ARBA00022729"/>
    </source>
</evidence>
<dbReference type="Gene3D" id="2.50.20.10">
    <property type="entry name" value="Lipoprotein localisation LolA/LolB/LppX"/>
    <property type="match status" value="1"/>
</dbReference>
<dbReference type="SUPFAM" id="SSF89392">
    <property type="entry name" value="Prokaryotic lipoproteins and lipoprotein localization factors"/>
    <property type="match status" value="1"/>
</dbReference>
<accession>A0A2P8E8K6</accession>
<dbReference type="InterPro" id="IPR029046">
    <property type="entry name" value="LolA/LolB/LppX"/>
</dbReference>
<proteinExistence type="predicted"/>
<keyword evidence="3" id="KW-0449">Lipoprotein</keyword>
<feature type="signal peptide" evidence="2">
    <location>
        <begin position="1"/>
        <end position="22"/>
    </location>
</feature>
<protein>
    <submittedName>
        <fullName evidence="3">Outer membrane lipoprotein-sorting protein</fullName>
    </submittedName>
</protein>
<dbReference type="InterPro" id="IPR004564">
    <property type="entry name" value="OM_lipoprot_carrier_LolA-like"/>
</dbReference>
<organism evidence="3 4">
    <name type="scientific">Cecembia rubra</name>
    <dbReference type="NCBI Taxonomy" id="1485585"/>
    <lineage>
        <taxon>Bacteria</taxon>
        <taxon>Pseudomonadati</taxon>
        <taxon>Bacteroidota</taxon>
        <taxon>Cytophagia</taxon>
        <taxon>Cytophagales</taxon>
        <taxon>Cyclobacteriaceae</taxon>
        <taxon>Cecembia</taxon>
    </lineage>
</organism>
<dbReference type="RefSeq" id="WP_106566782.1">
    <property type="nucleotide sequence ID" value="NZ_JAUVYL010000005.1"/>
</dbReference>
<dbReference type="EMBL" id="PYGF01000003">
    <property type="protein sequence ID" value="PSL05737.1"/>
    <property type="molecule type" value="Genomic_DNA"/>
</dbReference>
<dbReference type="AlphaFoldDB" id="A0A2P8E8K6"/>
<evidence type="ECO:0000313" key="4">
    <source>
        <dbReference type="Proteomes" id="UP000240708"/>
    </source>
</evidence>
<feature type="chain" id="PRO_5015105828" evidence="2">
    <location>
        <begin position="23"/>
        <end position="213"/>
    </location>
</feature>
<dbReference type="PANTHER" id="PTHR35869:SF1">
    <property type="entry name" value="OUTER-MEMBRANE LIPOPROTEIN CARRIER PROTEIN"/>
    <property type="match status" value="1"/>
</dbReference>
<dbReference type="CDD" id="cd16325">
    <property type="entry name" value="LolA"/>
    <property type="match status" value="1"/>
</dbReference>
<dbReference type="Pfam" id="PF16584">
    <property type="entry name" value="LolA_2"/>
    <property type="match status" value="1"/>
</dbReference>
<dbReference type="PANTHER" id="PTHR35869">
    <property type="entry name" value="OUTER-MEMBRANE LIPOPROTEIN CARRIER PROTEIN"/>
    <property type="match status" value="1"/>
</dbReference>